<evidence type="ECO:0000313" key="2">
    <source>
        <dbReference type="Proteomes" id="UP000403266"/>
    </source>
</evidence>
<organism evidence="1 2">
    <name type="scientific">Microvirga tunisiensis</name>
    <dbReference type="NCBI Taxonomy" id="2108360"/>
    <lineage>
        <taxon>Bacteria</taxon>
        <taxon>Pseudomonadati</taxon>
        <taxon>Pseudomonadota</taxon>
        <taxon>Alphaproteobacteria</taxon>
        <taxon>Hyphomicrobiales</taxon>
        <taxon>Methylobacteriaceae</taxon>
        <taxon>Microvirga</taxon>
    </lineage>
</organism>
<dbReference type="EMBL" id="VOSK01000844">
    <property type="protein sequence ID" value="MPR31625.1"/>
    <property type="molecule type" value="Genomic_DNA"/>
</dbReference>
<sequence>MPPPSRQSASVGAVRRSFAPWSDPDAKPLIRFENVTKQTVCSLPVEVARPKLCDERGLRWMGRRRASRTGDEPCSRRA</sequence>
<evidence type="ECO:0000313" key="1">
    <source>
        <dbReference type="EMBL" id="MPR31625.1"/>
    </source>
</evidence>
<reference evidence="1 2" key="1">
    <citation type="journal article" date="2019" name="Syst. Appl. Microbiol.">
        <title>Microvirga tunisiensis sp. nov., a root nodule symbiotic bacterium isolated from Lupinus micranthus and L. luteus grown in Northern Tunisia.</title>
        <authorList>
            <person name="Msaddak A."/>
            <person name="Rejili M."/>
            <person name="Duran D."/>
            <person name="Mars M."/>
            <person name="Palacios J.M."/>
            <person name="Ruiz-Argueso T."/>
            <person name="Rey L."/>
            <person name="Imperial J."/>
        </authorList>
    </citation>
    <scope>NUCLEOTIDE SEQUENCE [LARGE SCALE GENOMIC DNA]</scope>
    <source>
        <strain evidence="1 2">Lmie10</strain>
    </source>
</reference>
<accession>A0A5N7MXE9</accession>
<protein>
    <submittedName>
        <fullName evidence="1">Uncharacterized protein</fullName>
    </submittedName>
</protein>
<comment type="caution">
    <text evidence="1">The sequence shown here is derived from an EMBL/GenBank/DDBJ whole genome shotgun (WGS) entry which is preliminary data.</text>
</comment>
<keyword evidence="2" id="KW-1185">Reference proteome</keyword>
<proteinExistence type="predicted"/>
<feature type="non-terminal residue" evidence="1">
    <location>
        <position position="78"/>
    </location>
</feature>
<dbReference type="Proteomes" id="UP000403266">
    <property type="component" value="Unassembled WGS sequence"/>
</dbReference>
<name>A0A5N7MXE9_9HYPH</name>
<dbReference type="AlphaFoldDB" id="A0A5N7MXE9"/>
<gene>
    <name evidence="1" type="ORF">FS320_44085</name>
</gene>